<evidence type="ECO:0008006" key="3">
    <source>
        <dbReference type="Google" id="ProtNLM"/>
    </source>
</evidence>
<accession>A0A841GXC5</accession>
<dbReference type="AlphaFoldDB" id="A0A841GXC5"/>
<dbReference type="EMBL" id="JACHIA010000003">
    <property type="protein sequence ID" value="MBB6069936.1"/>
    <property type="molecule type" value="Genomic_DNA"/>
</dbReference>
<dbReference type="Pfam" id="PF13711">
    <property type="entry name" value="DUF4160"/>
    <property type="match status" value="1"/>
</dbReference>
<gene>
    <name evidence="1" type="ORF">HNQ61_001553</name>
</gene>
<proteinExistence type="predicted"/>
<keyword evidence="2" id="KW-1185">Reference proteome</keyword>
<evidence type="ECO:0000313" key="2">
    <source>
        <dbReference type="Proteomes" id="UP000582837"/>
    </source>
</evidence>
<sequence length="83" mass="9853">MEVTVSPAVLRSGPYRFYFFSHEPNEPPHVHVDRDDWSAKFWLQPVALAHNLGFSARELRRIEEIVTENREHLREAWRGYFGT</sequence>
<dbReference type="RefSeq" id="WP_170039522.1">
    <property type="nucleotide sequence ID" value="NZ_JABDTL010000002.1"/>
</dbReference>
<evidence type="ECO:0000313" key="1">
    <source>
        <dbReference type="EMBL" id="MBB6069936.1"/>
    </source>
</evidence>
<name>A0A841GXC5_9BACT</name>
<dbReference type="InterPro" id="IPR025427">
    <property type="entry name" value="DUF4160"/>
</dbReference>
<comment type="caution">
    <text evidence="1">The sequence shown here is derived from an EMBL/GenBank/DDBJ whole genome shotgun (WGS) entry which is preliminary data.</text>
</comment>
<reference evidence="1 2" key="1">
    <citation type="submission" date="2020-08" db="EMBL/GenBank/DDBJ databases">
        <title>Genomic Encyclopedia of Type Strains, Phase IV (KMG-IV): sequencing the most valuable type-strain genomes for metagenomic binning, comparative biology and taxonomic classification.</title>
        <authorList>
            <person name="Goeker M."/>
        </authorList>
    </citation>
    <scope>NUCLEOTIDE SEQUENCE [LARGE SCALE GENOMIC DNA]</scope>
    <source>
        <strain evidence="1 2">DSM 29007</strain>
    </source>
</reference>
<protein>
    <recommendedName>
        <fullName evidence="3">DUF4160 domain-containing protein</fullName>
    </recommendedName>
</protein>
<dbReference type="Proteomes" id="UP000582837">
    <property type="component" value="Unassembled WGS sequence"/>
</dbReference>
<organism evidence="1 2">
    <name type="scientific">Longimicrobium terrae</name>
    <dbReference type="NCBI Taxonomy" id="1639882"/>
    <lineage>
        <taxon>Bacteria</taxon>
        <taxon>Pseudomonadati</taxon>
        <taxon>Gemmatimonadota</taxon>
        <taxon>Longimicrobiia</taxon>
        <taxon>Longimicrobiales</taxon>
        <taxon>Longimicrobiaceae</taxon>
        <taxon>Longimicrobium</taxon>
    </lineage>
</organism>